<evidence type="ECO:0000313" key="4">
    <source>
        <dbReference type="Proteomes" id="UP001305647"/>
    </source>
</evidence>
<comment type="caution">
    <text evidence="3">The sequence shown here is derived from an EMBL/GenBank/DDBJ whole genome shotgun (WGS) entry which is preliminary data.</text>
</comment>
<dbReference type="EMBL" id="MU863666">
    <property type="protein sequence ID" value="KAK4097865.1"/>
    <property type="molecule type" value="Genomic_DNA"/>
</dbReference>
<proteinExistence type="predicted"/>
<keyword evidence="2" id="KW-1133">Transmembrane helix</keyword>
<feature type="transmembrane region" description="Helical" evidence="2">
    <location>
        <begin position="52"/>
        <end position="70"/>
    </location>
</feature>
<feature type="non-terminal residue" evidence="3">
    <location>
        <position position="93"/>
    </location>
</feature>
<evidence type="ECO:0000256" key="2">
    <source>
        <dbReference type="SAM" id="Phobius"/>
    </source>
</evidence>
<sequence length="93" mass="9832">MLRSRIARSALRGNSGARPRTSQPRLSNVRTAMYKKDGPDGTTSTLNFGPKSYALVGGFIVVVMGTYSFVMGHPENTQRVEGSPAAATTEAGA</sequence>
<feature type="region of interest" description="Disordered" evidence="1">
    <location>
        <begin position="1"/>
        <end position="27"/>
    </location>
</feature>
<keyword evidence="2" id="KW-0472">Membrane</keyword>
<protein>
    <submittedName>
        <fullName evidence="3">Uncharacterized protein</fullName>
    </submittedName>
</protein>
<evidence type="ECO:0000256" key="1">
    <source>
        <dbReference type="SAM" id="MobiDB-lite"/>
    </source>
</evidence>
<reference evidence="3" key="2">
    <citation type="submission" date="2023-05" db="EMBL/GenBank/DDBJ databases">
        <authorList>
            <consortium name="Lawrence Berkeley National Laboratory"/>
            <person name="Steindorff A."/>
            <person name="Hensen N."/>
            <person name="Bonometti L."/>
            <person name="Westerberg I."/>
            <person name="Brannstrom I.O."/>
            <person name="Guillou S."/>
            <person name="Cros-Aarteil S."/>
            <person name="Calhoun S."/>
            <person name="Haridas S."/>
            <person name="Kuo A."/>
            <person name="Mondo S."/>
            <person name="Pangilinan J."/>
            <person name="Riley R."/>
            <person name="Labutti K."/>
            <person name="Andreopoulos B."/>
            <person name="Lipzen A."/>
            <person name="Chen C."/>
            <person name="Yanf M."/>
            <person name="Daum C."/>
            <person name="Ng V."/>
            <person name="Clum A."/>
            <person name="Ohm R."/>
            <person name="Martin F."/>
            <person name="Silar P."/>
            <person name="Natvig D."/>
            <person name="Lalanne C."/>
            <person name="Gautier V."/>
            <person name="Ament-Velasquez S.L."/>
            <person name="Kruys A."/>
            <person name="Hutchinson M.I."/>
            <person name="Powell A.J."/>
            <person name="Barry K."/>
            <person name="Miller A.N."/>
            <person name="Grigoriev I.V."/>
            <person name="Debuchy R."/>
            <person name="Gladieux P."/>
            <person name="Thoren M.H."/>
            <person name="Johannesson H."/>
        </authorList>
    </citation>
    <scope>NUCLEOTIDE SEQUENCE</scope>
    <source>
        <strain evidence="3">CBS 757.83</strain>
    </source>
</reference>
<gene>
    <name evidence="3" type="ORF">N658DRAFT_392532</name>
</gene>
<accession>A0AAN6PXF6</accession>
<reference evidence="3" key="1">
    <citation type="journal article" date="2023" name="Mol. Phylogenet. Evol.">
        <title>Genome-scale phylogeny and comparative genomics of the fungal order Sordariales.</title>
        <authorList>
            <person name="Hensen N."/>
            <person name="Bonometti L."/>
            <person name="Westerberg I."/>
            <person name="Brannstrom I.O."/>
            <person name="Guillou S."/>
            <person name="Cros-Aarteil S."/>
            <person name="Calhoun S."/>
            <person name="Haridas S."/>
            <person name="Kuo A."/>
            <person name="Mondo S."/>
            <person name="Pangilinan J."/>
            <person name="Riley R."/>
            <person name="LaButti K."/>
            <person name="Andreopoulos B."/>
            <person name="Lipzen A."/>
            <person name="Chen C."/>
            <person name="Yan M."/>
            <person name="Daum C."/>
            <person name="Ng V."/>
            <person name="Clum A."/>
            <person name="Steindorff A."/>
            <person name="Ohm R.A."/>
            <person name="Martin F."/>
            <person name="Silar P."/>
            <person name="Natvig D.O."/>
            <person name="Lalanne C."/>
            <person name="Gautier V."/>
            <person name="Ament-Velasquez S.L."/>
            <person name="Kruys A."/>
            <person name="Hutchinson M.I."/>
            <person name="Powell A.J."/>
            <person name="Barry K."/>
            <person name="Miller A.N."/>
            <person name="Grigoriev I.V."/>
            <person name="Debuchy R."/>
            <person name="Gladieux P."/>
            <person name="Hiltunen Thoren M."/>
            <person name="Johannesson H."/>
        </authorList>
    </citation>
    <scope>NUCLEOTIDE SEQUENCE</scope>
    <source>
        <strain evidence="3">CBS 757.83</strain>
    </source>
</reference>
<evidence type="ECO:0000313" key="3">
    <source>
        <dbReference type="EMBL" id="KAK4097865.1"/>
    </source>
</evidence>
<keyword evidence="2" id="KW-0812">Transmembrane</keyword>
<dbReference type="AlphaFoldDB" id="A0AAN6PXF6"/>
<feature type="region of interest" description="Disordered" evidence="1">
    <location>
        <begin position="74"/>
        <end position="93"/>
    </location>
</feature>
<organism evidence="3 4">
    <name type="scientific">Parathielavia hyrcaniae</name>
    <dbReference type="NCBI Taxonomy" id="113614"/>
    <lineage>
        <taxon>Eukaryota</taxon>
        <taxon>Fungi</taxon>
        <taxon>Dikarya</taxon>
        <taxon>Ascomycota</taxon>
        <taxon>Pezizomycotina</taxon>
        <taxon>Sordariomycetes</taxon>
        <taxon>Sordariomycetidae</taxon>
        <taxon>Sordariales</taxon>
        <taxon>Chaetomiaceae</taxon>
        <taxon>Parathielavia</taxon>
    </lineage>
</organism>
<dbReference type="Proteomes" id="UP001305647">
    <property type="component" value="Unassembled WGS sequence"/>
</dbReference>
<keyword evidence="4" id="KW-1185">Reference proteome</keyword>
<name>A0AAN6PXF6_9PEZI</name>